<dbReference type="GO" id="GO:0016020">
    <property type="term" value="C:membrane"/>
    <property type="evidence" value="ECO:0007669"/>
    <property type="project" value="UniProtKB-SubCell"/>
</dbReference>
<protein>
    <recommendedName>
        <fullName evidence="14">AP2/ERF domain-containing protein</fullName>
    </recommendedName>
</protein>
<keyword evidence="5" id="KW-0029">Amino-acid transport</keyword>
<dbReference type="Gene3D" id="3.30.730.10">
    <property type="entry name" value="AP2/ERF domain"/>
    <property type="match status" value="1"/>
</dbReference>
<evidence type="ECO:0000256" key="5">
    <source>
        <dbReference type="ARBA" id="ARBA00022970"/>
    </source>
</evidence>
<feature type="transmembrane region" description="Helical" evidence="13">
    <location>
        <begin position="712"/>
        <end position="733"/>
    </location>
</feature>
<keyword evidence="16" id="KW-1185">Reference proteome</keyword>
<evidence type="ECO:0000256" key="11">
    <source>
        <dbReference type="ARBA" id="ARBA00023242"/>
    </source>
</evidence>
<dbReference type="GO" id="GO:0006865">
    <property type="term" value="P:amino acid transport"/>
    <property type="evidence" value="ECO:0007669"/>
    <property type="project" value="UniProtKB-KW"/>
</dbReference>
<evidence type="ECO:0000256" key="7">
    <source>
        <dbReference type="ARBA" id="ARBA00023015"/>
    </source>
</evidence>
<evidence type="ECO:0000256" key="1">
    <source>
        <dbReference type="ARBA" id="ARBA00004123"/>
    </source>
</evidence>
<dbReference type="Gene3D" id="3.30.200.20">
    <property type="entry name" value="Phosphorylase Kinase, domain 1"/>
    <property type="match status" value="1"/>
</dbReference>
<evidence type="ECO:0000256" key="12">
    <source>
        <dbReference type="SAM" id="MobiDB-lite"/>
    </source>
</evidence>
<name>A0A8S1ZPH1_ARAAE</name>
<feature type="transmembrane region" description="Helical" evidence="13">
    <location>
        <begin position="796"/>
        <end position="819"/>
    </location>
</feature>
<feature type="region of interest" description="Disordered" evidence="12">
    <location>
        <begin position="176"/>
        <end position="198"/>
    </location>
</feature>
<sequence>MNSRDAGETDQSKYKGIRRRKWGKWVSEIRVPGTRQRLWLGSFSTAEGAAVAHDVAFYCLHRPSSLDDEAFNFPHLLPTSLPSNTSPKSIQKAASDAGMAVDAGFNLNNDSAVSRSGGCEDRSSMANMEEDNELSISVSLSGGLFVMGCICATARSPSAAVTDKDLLDSSKSILQLIPHHPPSSSSSSKKEGTFTRTTSSASITIVANGYPVARRPSTSSDRNSIKPVVVVGAPTRNPTRRVTAIPVAQPTQQQPGRVISNKPELTGAEWPSWLASVAGEAIKGWVPRCAESFEKLDKIGQGTYSSVYKARDLETGKIVAMKKVRQRTEGNKRRGGETVTRGRPKDLKTAQTPEFMAAGQSKVTCISHKFKTDEEGGTGFRIEPPRRGIQQNGKAHASSMVHPTVADTEWNRGGSIRRQTNAELKSRIISQTGDLSGESYRRDSNRDYSTGNAPRKNRINYSGPLMPPGGNLEDLLKEHEKQIQQAVRKARVEKSASRKNQALTGQQQQQRYTGRNARKHKTRMTYHVPPPANDEENKGRSTDNNNHRQMDYNDWLPVTASREAKWYYSAFHNVTAMVGAGVLGLPFAMSQLGWGPGLVAIIMSWAITFYSLWQMVELHEAVPGKRLDRYPELGQEAFGPKLGYWIVMPQQLMVQIASDIVYNVTGGKSLKKFVELLFPNLEHIRQTYYILGFAALQLVLSQSPDFNSIKIVSLLAALMSFLYSMIASVASIAKGTHHRPSHYGVRGDTVASMVFDAFNGIGTIAFAFAGHSVVLEIQATIPSTPEVPSKKPMWKGVVVAYIIVIICYLFVAISGFWAFGDLVEDDVLISLERPAWLIAAANFMVFIHVIGSYQVFAMIVFDTIESYLVKTLKFAPSTTLRLVARSTYVALICLVAVCIPFFGGLLGFFGGLVFSSTSYFLPCIIWMVMKRPKRYSVHWWCSIISIVTGILIAILAPIGGMRHIILSARTYKLFS</sequence>
<feature type="transmembrane region" description="Helical" evidence="13">
    <location>
        <begin position="839"/>
        <end position="861"/>
    </location>
</feature>
<keyword evidence="8" id="KW-0238">DNA-binding</keyword>
<dbReference type="Pfam" id="PF00847">
    <property type="entry name" value="AP2"/>
    <property type="match status" value="1"/>
</dbReference>
<evidence type="ECO:0000256" key="8">
    <source>
        <dbReference type="ARBA" id="ARBA00023125"/>
    </source>
</evidence>
<keyword evidence="10" id="KW-0804">Transcription</keyword>
<feature type="transmembrane region" description="Helical" evidence="13">
    <location>
        <begin position="753"/>
        <end position="775"/>
    </location>
</feature>
<keyword evidence="9 13" id="KW-0472">Membrane</keyword>
<feature type="transmembrane region" description="Helical" evidence="13">
    <location>
        <begin position="940"/>
        <end position="965"/>
    </location>
</feature>
<evidence type="ECO:0000256" key="3">
    <source>
        <dbReference type="ARBA" id="ARBA00022448"/>
    </source>
</evidence>
<dbReference type="Pfam" id="PF01490">
    <property type="entry name" value="Aa_trans"/>
    <property type="match status" value="1"/>
</dbReference>
<feature type="transmembrane region" description="Helical" evidence="13">
    <location>
        <begin position="592"/>
        <end position="613"/>
    </location>
</feature>
<dbReference type="InterPro" id="IPR036955">
    <property type="entry name" value="AP2/ERF_dom_sf"/>
</dbReference>
<feature type="region of interest" description="Disordered" evidence="12">
    <location>
        <begin position="324"/>
        <end position="344"/>
    </location>
</feature>
<dbReference type="GO" id="GO:0005634">
    <property type="term" value="C:nucleus"/>
    <property type="evidence" value="ECO:0007669"/>
    <property type="project" value="UniProtKB-SubCell"/>
</dbReference>
<feature type="compositionally biased region" description="Basic and acidic residues" evidence="12">
    <location>
        <begin position="326"/>
        <end position="336"/>
    </location>
</feature>
<keyword evidence="7" id="KW-0805">Transcription regulation</keyword>
<evidence type="ECO:0000256" key="9">
    <source>
        <dbReference type="ARBA" id="ARBA00023136"/>
    </source>
</evidence>
<evidence type="ECO:0000313" key="15">
    <source>
        <dbReference type="EMBL" id="CAE5963800.1"/>
    </source>
</evidence>
<dbReference type="AlphaFoldDB" id="A0A8S1ZPH1"/>
<dbReference type="GO" id="GO:0003677">
    <property type="term" value="F:DNA binding"/>
    <property type="evidence" value="ECO:0007669"/>
    <property type="project" value="UniProtKB-KW"/>
</dbReference>
<dbReference type="Proteomes" id="UP000682877">
    <property type="component" value="Chromosome 2"/>
</dbReference>
<feature type="region of interest" description="Disordered" evidence="12">
    <location>
        <begin position="492"/>
        <end position="550"/>
    </location>
</feature>
<feature type="compositionally biased region" description="Polar residues" evidence="12">
    <location>
        <begin position="417"/>
        <end position="434"/>
    </location>
</feature>
<feature type="transmembrane region" description="Helical" evidence="13">
    <location>
        <begin position="882"/>
        <end position="902"/>
    </location>
</feature>
<organism evidence="15 16">
    <name type="scientific">Arabidopsis arenosa</name>
    <name type="common">Sand rock-cress</name>
    <name type="synonym">Cardaminopsis arenosa</name>
    <dbReference type="NCBI Taxonomy" id="38785"/>
    <lineage>
        <taxon>Eukaryota</taxon>
        <taxon>Viridiplantae</taxon>
        <taxon>Streptophyta</taxon>
        <taxon>Embryophyta</taxon>
        <taxon>Tracheophyta</taxon>
        <taxon>Spermatophyta</taxon>
        <taxon>Magnoliopsida</taxon>
        <taxon>eudicotyledons</taxon>
        <taxon>Gunneridae</taxon>
        <taxon>Pentapetalae</taxon>
        <taxon>rosids</taxon>
        <taxon>malvids</taxon>
        <taxon>Brassicales</taxon>
        <taxon>Brassicaceae</taxon>
        <taxon>Camelineae</taxon>
        <taxon>Arabidopsis</taxon>
    </lineage>
</organism>
<keyword evidence="3" id="KW-0813">Transport</keyword>
<keyword evidence="6 13" id="KW-1133">Transmembrane helix</keyword>
<dbReference type="PRINTS" id="PR00367">
    <property type="entry name" value="ETHRSPELEMNT"/>
</dbReference>
<feature type="compositionally biased region" description="Basic and acidic residues" evidence="12">
    <location>
        <begin position="535"/>
        <end position="550"/>
    </location>
</feature>
<accession>A0A8S1ZPH1</accession>
<dbReference type="InterPro" id="IPR001471">
    <property type="entry name" value="AP2/ERF_dom"/>
</dbReference>
<feature type="region of interest" description="Disordered" evidence="12">
    <location>
        <begin position="410"/>
        <end position="466"/>
    </location>
</feature>
<dbReference type="InterPro" id="IPR013057">
    <property type="entry name" value="AA_transpt_TM"/>
</dbReference>
<evidence type="ECO:0000313" key="16">
    <source>
        <dbReference type="Proteomes" id="UP000682877"/>
    </source>
</evidence>
<keyword evidence="11" id="KW-0539">Nucleus</keyword>
<evidence type="ECO:0000256" key="10">
    <source>
        <dbReference type="ARBA" id="ARBA00023163"/>
    </source>
</evidence>
<dbReference type="InterPro" id="IPR011009">
    <property type="entry name" value="Kinase-like_dom_sf"/>
</dbReference>
<keyword evidence="4 13" id="KW-0812">Transmembrane</keyword>
<dbReference type="SUPFAM" id="SSF56112">
    <property type="entry name" value="Protein kinase-like (PK-like)"/>
    <property type="match status" value="1"/>
</dbReference>
<dbReference type="PANTHER" id="PTHR48017">
    <property type="entry name" value="OS05G0424000 PROTEIN-RELATED"/>
    <property type="match status" value="1"/>
</dbReference>
<evidence type="ECO:0000256" key="2">
    <source>
        <dbReference type="ARBA" id="ARBA00004370"/>
    </source>
</evidence>
<dbReference type="GO" id="GO:0003700">
    <property type="term" value="F:DNA-binding transcription factor activity"/>
    <property type="evidence" value="ECO:0007669"/>
    <property type="project" value="InterPro"/>
</dbReference>
<proteinExistence type="predicted"/>
<evidence type="ECO:0000256" key="4">
    <source>
        <dbReference type="ARBA" id="ARBA00022692"/>
    </source>
</evidence>
<dbReference type="InterPro" id="IPR016177">
    <property type="entry name" value="DNA-bd_dom_sf"/>
</dbReference>
<dbReference type="EMBL" id="LR999452">
    <property type="protein sequence ID" value="CAE5963800.1"/>
    <property type="molecule type" value="Genomic_DNA"/>
</dbReference>
<reference evidence="15" key="1">
    <citation type="submission" date="2021-01" db="EMBL/GenBank/DDBJ databases">
        <authorList>
            <person name="Bezrukov I."/>
        </authorList>
    </citation>
    <scope>NUCLEOTIDE SEQUENCE</scope>
</reference>
<evidence type="ECO:0000256" key="6">
    <source>
        <dbReference type="ARBA" id="ARBA00022989"/>
    </source>
</evidence>
<feature type="domain" description="AP2/ERF" evidence="14">
    <location>
        <begin position="13"/>
        <end position="74"/>
    </location>
</feature>
<evidence type="ECO:0000259" key="14">
    <source>
        <dbReference type="PROSITE" id="PS51032"/>
    </source>
</evidence>
<dbReference type="CDD" id="cd00018">
    <property type="entry name" value="AP2"/>
    <property type="match status" value="1"/>
</dbReference>
<evidence type="ECO:0000256" key="13">
    <source>
        <dbReference type="SAM" id="Phobius"/>
    </source>
</evidence>
<dbReference type="SUPFAM" id="SSF54171">
    <property type="entry name" value="DNA-binding domain"/>
    <property type="match status" value="1"/>
</dbReference>
<dbReference type="SMART" id="SM00380">
    <property type="entry name" value="AP2"/>
    <property type="match status" value="1"/>
</dbReference>
<gene>
    <name evidence="15" type="ORF">AARE701A_LOCUS5182</name>
</gene>
<comment type="subcellular location">
    <subcellularLocation>
        <location evidence="2">Membrane</location>
    </subcellularLocation>
    <subcellularLocation>
        <location evidence="1">Nucleus</location>
    </subcellularLocation>
</comment>
<dbReference type="PROSITE" id="PS51032">
    <property type="entry name" value="AP2_ERF"/>
    <property type="match status" value="1"/>
</dbReference>
<feature type="transmembrane region" description="Helical" evidence="13">
    <location>
        <begin position="908"/>
        <end position="928"/>
    </location>
</feature>